<reference evidence="1" key="1">
    <citation type="submission" date="2018-05" db="EMBL/GenBank/DDBJ databases">
        <authorList>
            <person name="Lanie J.A."/>
            <person name="Ng W.-L."/>
            <person name="Kazmierczak K.M."/>
            <person name="Andrzejewski T.M."/>
            <person name="Davidsen T.M."/>
            <person name="Wayne K.J."/>
            <person name="Tettelin H."/>
            <person name="Glass J.I."/>
            <person name="Rusch D."/>
            <person name="Podicherti R."/>
            <person name="Tsui H.-C.T."/>
            <person name="Winkler M.E."/>
        </authorList>
    </citation>
    <scope>NUCLEOTIDE SEQUENCE</scope>
</reference>
<accession>A0A383F215</accession>
<protein>
    <submittedName>
        <fullName evidence="1">Uncharacterized protein</fullName>
    </submittedName>
</protein>
<feature type="non-terminal residue" evidence="1">
    <location>
        <position position="1"/>
    </location>
</feature>
<organism evidence="1">
    <name type="scientific">marine metagenome</name>
    <dbReference type="NCBI Taxonomy" id="408172"/>
    <lineage>
        <taxon>unclassified sequences</taxon>
        <taxon>metagenomes</taxon>
        <taxon>ecological metagenomes</taxon>
    </lineage>
</organism>
<dbReference type="EMBL" id="UINC01230929">
    <property type="protein sequence ID" value="SVE63252.1"/>
    <property type="molecule type" value="Genomic_DNA"/>
</dbReference>
<dbReference type="AlphaFoldDB" id="A0A383F215"/>
<proteinExistence type="predicted"/>
<name>A0A383F215_9ZZZZ</name>
<evidence type="ECO:0000313" key="1">
    <source>
        <dbReference type="EMBL" id="SVE63252.1"/>
    </source>
</evidence>
<gene>
    <name evidence="1" type="ORF">METZ01_LOCUS516106</name>
</gene>
<sequence length="24" mass="2807">TVRELLAYCPDSSYVAMHYMEKEA</sequence>